<evidence type="ECO:0000256" key="6">
    <source>
        <dbReference type="ARBA" id="ARBA00023295"/>
    </source>
</evidence>
<reference evidence="12 13" key="1">
    <citation type="journal article" date="2018" name="PLoS Pathog.">
        <title>Evolution of structural diversity of trichothecenes, a family of toxins produced by plant pathogenic and entomopathogenic fungi.</title>
        <authorList>
            <person name="Proctor R.H."/>
            <person name="McCormick S.P."/>
            <person name="Kim H.S."/>
            <person name="Cardoza R.E."/>
            <person name="Stanley A.M."/>
            <person name="Lindo L."/>
            <person name="Kelly A."/>
            <person name="Brown D.W."/>
            <person name="Lee T."/>
            <person name="Vaughan M.M."/>
            <person name="Alexander N.J."/>
            <person name="Busman M."/>
            <person name="Gutierrez S."/>
        </authorList>
    </citation>
    <scope>NUCLEOTIDE SEQUENCE [LARGE SCALE GENOMIC DNA]</scope>
    <source>
        <strain evidence="12 13">NRRL 20695</strain>
    </source>
</reference>
<dbReference type="InterPro" id="IPR013320">
    <property type="entry name" value="ConA-like_dom_sf"/>
</dbReference>
<dbReference type="GO" id="GO:0046373">
    <property type="term" value="P:L-arabinose metabolic process"/>
    <property type="evidence" value="ECO:0007669"/>
    <property type="project" value="UniProtKB-UniRule"/>
</dbReference>
<keyword evidence="3" id="KW-0732">Signal</keyword>
<dbReference type="Pfam" id="PF05270">
    <property type="entry name" value="AbfB"/>
    <property type="match status" value="1"/>
</dbReference>
<dbReference type="Pfam" id="PF09206">
    <property type="entry name" value="ArabFuran-catal"/>
    <property type="match status" value="1"/>
</dbReference>
<dbReference type="GO" id="GO:0005576">
    <property type="term" value="C:extracellular region"/>
    <property type="evidence" value="ECO:0007669"/>
    <property type="project" value="UniProtKB-SubCell"/>
</dbReference>
<name>A0A395T9X0_9HYPO</name>
<evidence type="ECO:0000313" key="12">
    <source>
        <dbReference type="EMBL" id="RGP81229.1"/>
    </source>
</evidence>
<evidence type="ECO:0000256" key="9">
    <source>
        <dbReference type="RuleBase" id="RU367111"/>
    </source>
</evidence>
<dbReference type="GO" id="GO:0045490">
    <property type="term" value="P:pectin catabolic process"/>
    <property type="evidence" value="ECO:0007669"/>
    <property type="project" value="TreeGrafter"/>
</dbReference>
<keyword evidence="13" id="KW-1185">Reference proteome</keyword>
<proteinExistence type="inferred from homology"/>
<dbReference type="OrthoDB" id="157622at2759"/>
<dbReference type="Proteomes" id="UP000266234">
    <property type="component" value="Unassembled WGS sequence"/>
</dbReference>
<dbReference type="CDD" id="cd23399">
    <property type="entry name" value="beta-trefoil_ABD_ABFB"/>
    <property type="match status" value="1"/>
</dbReference>
<keyword evidence="9" id="KW-0624">Polysaccharide degradation</keyword>
<evidence type="ECO:0000256" key="4">
    <source>
        <dbReference type="ARBA" id="ARBA00022801"/>
    </source>
</evidence>
<dbReference type="Gene3D" id="2.80.10.50">
    <property type="match status" value="1"/>
</dbReference>
<evidence type="ECO:0000256" key="5">
    <source>
        <dbReference type="ARBA" id="ARBA00023180"/>
    </source>
</evidence>
<dbReference type="EC" id="3.2.1.55" evidence="9"/>
<feature type="active site" description="Nucleophile" evidence="7">
    <location>
        <position position="596"/>
    </location>
</feature>
<keyword evidence="9" id="KW-0858">Xylan degradation</keyword>
<dbReference type="FunFam" id="2.60.120.200:FF:000131">
    <property type="entry name" value="Probable alpha-L-arabinofuranosidase B"/>
    <property type="match status" value="1"/>
</dbReference>
<feature type="domain" description="Alpha-L-arabinofuranosidase B arabinose-binding" evidence="10">
    <location>
        <begin position="727"/>
        <end position="866"/>
    </location>
</feature>
<dbReference type="STRING" id="694270.A0A395T9X0"/>
<feature type="disulfide bond" evidence="8">
    <location>
        <begin position="775"/>
        <end position="813"/>
    </location>
</feature>
<dbReference type="Gene3D" id="2.60.120.200">
    <property type="match status" value="1"/>
</dbReference>
<keyword evidence="4 9" id="KW-0378">Hydrolase</keyword>
<keyword evidence="5" id="KW-0325">Glycoprotein</keyword>
<evidence type="ECO:0000256" key="1">
    <source>
        <dbReference type="ARBA" id="ARBA00001462"/>
    </source>
</evidence>
<feature type="disulfide bond" evidence="8">
    <location>
        <begin position="456"/>
        <end position="461"/>
    </location>
</feature>
<keyword evidence="8" id="KW-1015">Disulfide bond</keyword>
<dbReference type="PANTHER" id="PTHR39447:SF2">
    <property type="entry name" value="ALPHA-L-ARABINOFURANOSIDASE B"/>
    <property type="match status" value="1"/>
</dbReference>
<evidence type="ECO:0000256" key="2">
    <source>
        <dbReference type="ARBA" id="ARBA00006963"/>
    </source>
</evidence>
<dbReference type="GO" id="GO:0046556">
    <property type="term" value="F:alpha-L-arabinofuranosidase activity"/>
    <property type="evidence" value="ECO:0007669"/>
    <property type="project" value="UniProtKB-UniRule"/>
</dbReference>
<evidence type="ECO:0000256" key="7">
    <source>
        <dbReference type="PIRSR" id="PIRSR638964-1"/>
    </source>
</evidence>
<dbReference type="FunFam" id="2.80.10.50:FF:000059">
    <property type="entry name" value="Probable alpha-L-arabinofuranosidase B"/>
    <property type="match status" value="1"/>
</dbReference>
<evidence type="ECO:0000256" key="3">
    <source>
        <dbReference type="ARBA" id="ARBA00022729"/>
    </source>
</evidence>
<evidence type="ECO:0000313" key="13">
    <source>
        <dbReference type="Proteomes" id="UP000266234"/>
    </source>
</evidence>
<feature type="active site" description="Proton donor" evidence="7">
    <location>
        <position position="671"/>
    </location>
</feature>
<dbReference type="InterPro" id="IPR007934">
    <property type="entry name" value="AbfB_ABD"/>
</dbReference>
<gene>
    <name evidence="12" type="ORF">FLONG3_611</name>
</gene>
<dbReference type="UniPathway" id="UPA00667"/>
<dbReference type="InterPro" id="IPR015289">
    <property type="entry name" value="A-L-arabinofuranosidase_B_cat"/>
</dbReference>
<comment type="catalytic activity">
    <reaction evidence="1 9">
        <text>Hydrolysis of terminal non-reducing alpha-L-arabinofuranoside residues in alpha-L-arabinosides.</text>
        <dbReference type="EC" id="3.2.1.55"/>
    </reaction>
</comment>
<evidence type="ECO:0000259" key="11">
    <source>
        <dbReference type="Pfam" id="PF09206"/>
    </source>
</evidence>
<organism evidence="12 13">
    <name type="scientific">Fusarium longipes</name>
    <dbReference type="NCBI Taxonomy" id="694270"/>
    <lineage>
        <taxon>Eukaryota</taxon>
        <taxon>Fungi</taxon>
        <taxon>Dikarya</taxon>
        <taxon>Ascomycota</taxon>
        <taxon>Pezizomycotina</taxon>
        <taxon>Sordariomycetes</taxon>
        <taxon>Hypocreomycetidae</taxon>
        <taxon>Hypocreales</taxon>
        <taxon>Nectriaceae</taxon>
        <taxon>Fusarium</taxon>
    </lineage>
</organism>
<protein>
    <recommendedName>
        <fullName evidence="9">Alpha-L-arabinofuranosidase</fullName>
        <ecNumber evidence="9">3.2.1.55</ecNumber>
    </recommendedName>
</protein>
<feature type="disulfide bond" evidence="8">
    <location>
        <begin position="551"/>
        <end position="552"/>
    </location>
</feature>
<evidence type="ECO:0000256" key="8">
    <source>
        <dbReference type="PIRSR" id="PIRSR638964-3"/>
    </source>
</evidence>
<feature type="disulfide bond" evidence="8">
    <location>
        <begin position="396"/>
        <end position="406"/>
    </location>
</feature>
<dbReference type="SUPFAM" id="SSF110221">
    <property type="entry name" value="AbfB domain"/>
    <property type="match status" value="1"/>
</dbReference>
<keyword evidence="9" id="KW-0964">Secreted</keyword>
<dbReference type="EMBL" id="PXOG01000012">
    <property type="protein sequence ID" value="RGP81229.1"/>
    <property type="molecule type" value="Genomic_DNA"/>
</dbReference>
<dbReference type="SUPFAM" id="SSF49899">
    <property type="entry name" value="Concanavalin A-like lectins/glucanases"/>
    <property type="match status" value="1"/>
</dbReference>
<keyword evidence="9" id="KW-0119">Carbohydrate metabolism</keyword>
<comment type="pathway">
    <text evidence="9">Glycan metabolism; L-arabinan degradation.</text>
</comment>
<comment type="subcellular location">
    <subcellularLocation>
        <location evidence="9">Secreted</location>
    </subcellularLocation>
</comment>
<sequence length="872" mass="94469">MASKLPPDASDLFDKGTQFALEDGKVLAYGLNNTTAEALQQTCEKATETYAKEILNWPHGRLSKPDIFKADASNYQFKDLGDCIEAFVNQLHDLFESSPHKVLPIYPHAFIAVETNESCNTDSATVVLAYKSQDNWKLEHCSIPTHVELGLAIESLRMGDTTAQDIINKFPPSHDRGDHSTRGRVLSTNTGGWAFALFSTGLKAVINLPAMIDPATDKVEPHEATLHLVADPDNSQYQMSKQRMHQLFPIMVRDDRRRGWRKNNIKLHDKVFIYCDNDCPEEKGVLVVRAEWDGSLDRNDKELKEDFGKADIEESRVSVVRMVILELWFDRIRLGTYLPLWGCIEARAMWSWSFLDDPPDPDLYTPRKQKKRANELQSILSLGLVATARLVVAGPCDIYNTGGTPCIAAHSTTRALYANYNGALYQIKRASDGSTTDIRPLSKGSVADASAQDTFCSGTTCLITIIYDQSGRSNHLTQAPPGGFNGPEANGYDNLASADGAPVTLNGKKAYGVFISPGTGYRNNHVSGSATGDQPEGMYAVLDGTHYNGGCCFDYGNAETNSKDTGNGHMEAIYFGDNTVWGSGAGNGPWIMADLENGLFSGKNPKNNAGDPSISHRFLSAIVKGKPGTWSIRGGNAASGSLSTFYSGAYPDGGYSPMKKEGAIILGIGGDNSVGAQGTFYEGVMTSGYPSDATENAVQADIVAAKYATTSLTSGTALSVGSSVSLKVTTPGYTNRYLAHTSSDVNTQVVDTSSATTLKKQASWTIRTGLANSGCVSFESVDTPGSYIRHYSFVLVVNKNDGSKAFKEDATFCPQKGMNNQGSSIRSWNYPTRYFRHYDNKGYAASNGGVHTFDADKSFADDVSFTVVSSLA</sequence>
<keyword evidence="6 9" id="KW-0326">Glycosidase</keyword>
<accession>A0A395T9X0</accession>
<dbReference type="InterPro" id="IPR038964">
    <property type="entry name" value="ABFB"/>
</dbReference>
<evidence type="ECO:0000259" key="10">
    <source>
        <dbReference type="Pfam" id="PF05270"/>
    </source>
</evidence>
<dbReference type="PANTHER" id="PTHR39447">
    <property type="entry name" value="ALPHA-L-ARABINOFURANOSIDASE B"/>
    <property type="match status" value="1"/>
</dbReference>
<dbReference type="InterPro" id="IPR036195">
    <property type="entry name" value="AbfB_ABD_sf"/>
</dbReference>
<feature type="domain" description="Alpha-L-arabinofuranosidase B catalytic" evidence="11">
    <location>
        <begin position="395"/>
        <end position="708"/>
    </location>
</feature>
<comment type="caution">
    <text evidence="12">The sequence shown here is derived from an EMBL/GenBank/DDBJ whole genome shotgun (WGS) entry which is preliminary data.</text>
</comment>
<comment type="similarity">
    <text evidence="2 9">Belongs to the glycosyl hydrolase 54 family.</text>
</comment>
<dbReference type="AlphaFoldDB" id="A0A395T9X0"/>
<dbReference type="GO" id="GO:0045493">
    <property type="term" value="P:xylan catabolic process"/>
    <property type="evidence" value="ECO:0007669"/>
    <property type="project" value="UniProtKB-KW"/>
</dbReference>
<dbReference type="GO" id="GO:0031222">
    <property type="term" value="P:arabinan catabolic process"/>
    <property type="evidence" value="ECO:0007669"/>
    <property type="project" value="UniProtKB-UniRule"/>
</dbReference>